<feature type="domain" description="HTH luxR-type" evidence="5">
    <location>
        <begin position="193"/>
        <end position="258"/>
    </location>
</feature>
<name>A0A085WSM8_9BACT</name>
<dbReference type="PATRIC" id="fig|394096.3.peg.2209"/>
<keyword evidence="8" id="KW-1185">Reference proteome</keyword>
<dbReference type="SUPFAM" id="SSF46894">
    <property type="entry name" value="C-terminal effector domain of the bipartite response regulators"/>
    <property type="match status" value="1"/>
</dbReference>
<evidence type="ECO:0000259" key="6">
    <source>
        <dbReference type="PROSITE" id="PS50110"/>
    </source>
</evidence>
<dbReference type="PROSITE" id="PS50110">
    <property type="entry name" value="RESPONSE_REGULATORY"/>
    <property type="match status" value="1"/>
</dbReference>
<dbReference type="PROSITE" id="PS50043">
    <property type="entry name" value="HTH_LUXR_2"/>
    <property type="match status" value="1"/>
</dbReference>
<protein>
    <submittedName>
        <fullName evidence="7">DNA-binding response regulator, LuxR family protein</fullName>
    </submittedName>
</protein>
<dbReference type="PANTHER" id="PTHR43214:SF43">
    <property type="entry name" value="TWO-COMPONENT RESPONSE REGULATOR"/>
    <property type="match status" value="1"/>
</dbReference>
<organism evidence="7 8">
    <name type="scientific">Hyalangium minutum</name>
    <dbReference type="NCBI Taxonomy" id="394096"/>
    <lineage>
        <taxon>Bacteria</taxon>
        <taxon>Pseudomonadati</taxon>
        <taxon>Myxococcota</taxon>
        <taxon>Myxococcia</taxon>
        <taxon>Myxococcales</taxon>
        <taxon>Cystobacterineae</taxon>
        <taxon>Archangiaceae</taxon>
        <taxon>Hyalangium</taxon>
    </lineage>
</organism>
<dbReference type="PANTHER" id="PTHR43214">
    <property type="entry name" value="TWO-COMPONENT RESPONSE REGULATOR"/>
    <property type="match status" value="1"/>
</dbReference>
<feature type="domain" description="Response regulatory" evidence="6">
    <location>
        <begin position="13"/>
        <end position="129"/>
    </location>
</feature>
<dbReference type="EMBL" id="JMCB01000003">
    <property type="protein sequence ID" value="KFE70691.1"/>
    <property type="molecule type" value="Genomic_DNA"/>
</dbReference>
<evidence type="ECO:0000256" key="1">
    <source>
        <dbReference type="ARBA" id="ARBA00022553"/>
    </source>
</evidence>
<evidence type="ECO:0000256" key="4">
    <source>
        <dbReference type="SAM" id="MobiDB-lite"/>
    </source>
</evidence>
<feature type="compositionally biased region" description="Low complexity" evidence="4">
    <location>
        <begin position="166"/>
        <end position="182"/>
    </location>
</feature>
<dbReference type="CDD" id="cd17535">
    <property type="entry name" value="REC_NarL-like"/>
    <property type="match status" value="1"/>
</dbReference>
<evidence type="ECO:0000259" key="5">
    <source>
        <dbReference type="PROSITE" id="PS50043"/>
    </source>
</evidence>
<dbReference type="InterPro" id="IPR058245">
    <property type="entry name" value="NreC/VraR/RcsB-like_REC"/>
</dbReference>
<dbReference type="CDD" id="cd06170">
    <property type="entry name" value="LuxR_C_like"/>
    <property type="match status" value="1"/>
</dbReference>
<dbReference type="SMART" id="SM00421">
    <property type="entry name" value="HTH_LUXR"/>
    <property type="match status" value="1"/>
</dbReference>
<dbReference type="InterPro" id="IPR001789">
    <property type="entry name" value="Sig_transdc_resp-reg_receiver"/>
</dbReference>
<keyword evidence="1 3" id="KW-0597">Phosphoprotein</keyword>
<dbReference type="GO" id="GO:0006355">
    <property type="term" value="P:regulation of DNA-templated transcription"/>
    <property type="evidence" value="ECO:0007669"/>
    <property type="project" value="InterPro"/>
</dbReference>
<evidence type="ECO:0000256" key="3">
    <source>
        <dbReference type="PROSITE-ProRule" id="PRU00169"/>
    </source>
</evidence>
<dbReference type="STRING" id="394096.DB31_5733"/>
<dbReference type="GO" id="GO:0000160">
    <property type="term" value="P:phosphorelay signal transduction system"/>
    <property type="evidence" value="ECO:0007669"/>
    <property type="project" value="InterPro"/>
</dbReference>
<feature type="modified residue" description="4-aspartylphosphate" evidence="3">
    <location>
        <position position="64"/>
    </location>
</feature>
<dbReference type="Proteomes" id="UP000028725">
    <property type="component" value="Unassembled WGS sequence"/>
</dbReference>
<dbReference type="AlphaFoldDB" id="A0A085WSM8"/>
<dbReference type="Pfam" id="PF00072">
    <property type="entry name" value="Response_reg"/>
    <property type="match status" value="1"/>
</dbReference>
<dbReference type="Gene3D" id="3.40.50.2300">
    <property type="match status" value="1"/>
</dbReference>
<dbReference type="InterPro" id="IPR016032">
    <property type="entry name" value="Sig_transdc_resp-reg_C-effctor"/>
</dbReference>
<feature type="region of interest" description="Disordered" evidence="4">
    <location>
        <begin position="151"/>
        <end position="198"/>
    </location>
</feature>
<dbReference type="GO" id="GO:0003677">
    <property type="term" value="F:DNA binding"/>
    <property type="evidence" value="ECO:0007669"/>
    <property type="project" value="UniProtKB-KW"/>
</dbReference>
<reference evidence="7 8" key="1">
    <citation type="submission" date="2014-04" db="EMBL/GenBank/DDBJ databases">
        <title>Genome assembly of Hyalangium minutum DSM 14724.</title>
        <authorList>
            <person name="Sharma G."/>
            <person name="Subramanian S."/>
        </authorList>
    </citation>
    <scope>NUCLEOTIDE SEQUENCE [LARGE SCALE GENOMIC DNA]</scope>
    <source>
        <strain evidence="7 8">DSM 14724</strain>
    </source>
</reference>
<evidence type="ECO:0000256" key="2">
    <source>
        <dbReference type="ARBA" id="ARBA00023125"/>
    </source>
</evidence>
<accession>A0A085WSM8</accession>
<dbReference type="InterPro" id="IPR011006">
    <property type="entry name" value="CheY-like_superfamily"/>
</dbReference>
<dbReference type="SUPFAM" id="SSF52172">
    <property type="entry name" value="CheY-like"/>
    <property type="match status" value="1"/>
</dbReference>
<dbReference type="InterPro" id="IPR000792">
    <property type="entry name" value="Tscrpt_reg_LuxR_C"/>
</dbReference>
<dbReference type="InterPro" id="IPR039420">
    <property type="entry name" value="WalR-like"/>
</dbReference>
<evidence type="ECO:0000313" key="7">
    <source>
        <dbReference type="EMBL" id="KFE70691.1"/>
    </source>
</evidence>
<evidence type="ECO:0000313" key="8">
    <source>
        <dbReference type="Proteomes" id="UP000028725"/>
    </source>
</evidence>
<dbReference type="PRINTS" id="PR00038">
    <property type="entry name" value="HTHLUXR"/>
</dbReference>
<comment type="caution">
    <text evidence="7">The sequence shown here is derived from an EMBL/GenBank/DDBJ whole genome shotgun (WGS) entry which is preliminary data.</text>
</comment>
<proteinExistence type="predicted"/>
<dbReference type="SMART" id="SM00448">
    <property type="entry name" value="REC"/>
    <property type="match status" value="1"/>
</dbReference>
<gene>
    <name evidence="7" type="ORF">DB31_5733</name>
</gene>
<keyword evidence="2 7" id="KW-0238">DNA-binding</keyword>
<dbReference type="Pfam" id="PF00196">
    <property type="entry name" value="GerE"/>
    <property type="match status" value="1"/>
</dbReference>
<sequence>MDPQPTTPTAPIRVFVVEDQTKILKNQLRLLEGHADIEIIGTALSGEAAMEEVPKLMPDVLLLDLGLPRMSGIDVTRAVKASFPKVEILIFTIFDEEDKVLEAVKAGASGYLLKGATVDKIIEAIKEVRAGGTVIQPNLARRLLRHFRVDPDATPVPAAPPPPAPQATAAAAPMLEAEPPTEVEAHPAGGASDEPQLKPLSDREKEILQLIAKGVSNSEAAKLLNLSKATIRTHLEHIYRKLEVTNRVEAVTEGIRKGLISV</sequence>